<sequence length="383" mass="40423">MPSRPHRLRRAPAAATAGRAVAAGLLALLTLGIGAPATASPGVPTGVSAGAPTGVSARQGLAREPEQVAFRLRDSRITESSGLAASPTHPGIVYTHNDSDDAPRFYAVGTDGRTRAAYTLSGASARDWEGMAAARDPRTGRSYLWFGDIGDNLDGAWRDISVYRVPEPRRLSGGVLPATRYRFRYEDGPRNAEGIMVNPRTGRLYVVSKEMNGSVYEAPARLRTDRVNTLRRVAAAPLMATDAAFAPDGNSFVIRTYFSAQYYRRLGEDGERIAVPSGGQQETVTYTADGRALLMGTEGADSPVWRVPLPASASPAPSGEATPTPSDRPQKSEKPDKSGKSDKPGEAGGSSTGQGNTFGLIMLGAALAAAAIGVIAWIAYRQH</sequence>
<keyword evidence="4" id="KW-1185">Reference proteome</keyword>
<evidence type="ECO:0000256" key="1">
    <source>
        <dbReference type="SAM" id="MobiDB-lite"/>
    </source>
</evidence>
<evidence type="ECO:0000256" key="2">
    <source>
        <dbReference type="SAM" id="Phobius"/>
    </source>
</evidence>
<keyword evidence="2" id="KW-1133">Transmembrane helix</keyword>
<dbReference type="OrthoDB" id="9801244at2"/>
<dbReference type="AlphaFoldDB" id="A0A3A4B6L9"/>
<dbReference type="SUPFAM" id="SSF50956">
    <property type="entry name" value="Thermostable phytase (3-phytase)"/>
    <property type="match status" value="1"/>
</dbReference>
<dbReference type="EMBL" id="QZEY01000003">
    <property type="protein sequence ID" value="RJL33164.1"/>
    <property type="molecule type" value="Genomic_DNA"/>
</dbReference>
<feature type="compositionally biased region" description="Low complexity" evidence="1">
    <location>
        <begin position="308"/>
        <end position="325"/>
    </location>
</feature>
<dbReference type="Proteomes" id="UP000265768">
    <property type="component" value="Unassembled WGS sequence"/>
</dbReference>
<evidence type="ECO:0000313" key="4">
    <source>
        <dbReference type="Proteomes" id="UP000265768"/>
    </source>
</evidence>
<dbReference type="SUPFAM" id="SSF63825">
    <property type="entry name" value="YWTD domain"/>
    <property type="match status" value="1"/>
</dbReference>
<feature type="compositionally biased region" description="Basic and acidic residues" evidence="1">
    <location>
        <begin position="328"/>
        <end position="345"/>
    </location>
</feature>
<keyword evidence="2" id="KW-0472">Membrane</keyword>
<proteinExistence type="predicted"/>
<accession>A0A3A4B6L9</accession>
<organism evidence="3 4">
    <name type="scientific">Bailinhaonella thermotolerans</name>
    <dbReference type="NCBI Taxonomy" id="1070861"/>
    <lineage>
        <taxon>Bacteria</taxon>
        <taxon>Bacillati</taxon>
        <taxon>Actinomycetota</taxon>
        <taxon>Actinomycetes</taxon>
        <taxon>Streptosporangiales</taxon>
        <taxon>Streptosporangiaceae</taxon>
        <taxon>Bailinhaonella</taxon>
    </lineage>
</organism>
<feature type="region of interest" description="Disordered" evidence="1">
    <location>
        <begin position="303"/>
        <end position="355"/>
    </location>
</feature>
<comment type="caution">
    <text evidence="3">The sequence shown here is derived from an EMBL/GenBank/DDBJ whole genome shotgun (WGS) entry which is preliminary data.</text>
</comment>
<evidence type="ECO:0008006" key="5">
    <source>
        <dbReference type="Google" id="ProtNLM"/>
    </source>
</evidence>
<keyword evidence="2" id="KW-0812">Transmembrane</keyword>
<gene>
    <name evidence="3" type="ORF">D5H75_09950</name>
</gene>
<evidence type="ECO:0000313" key="3">
    <source>
        <dbReference type="EMBL" id="RJL33164.1"/>
    </source>
</evidence>
<reference evidence="3 4" key="1">
    <citation type="submission" date="2018-09" db="EMBL/GenBank/DDBJ databases">
        <title>YIM 75507 draft genome.</title>
        <authorList>
            <person name="Tang S."/>
            <person name="Feng Y."/>
        </authorList>
    </citation>
    <scope>NUCLEOTIDE SEQUENCE [LARGE SCALE GENOMIC DNA]</scope>
    <source>
        <strain evidence="3 4">YIM 75507</strain>
    </source>
</reference>
<feature type="transmembrane region" description="Helical" evidence="2">
    <location>
        <begin position="358"/>
        <end position="380"/>
    </location>
</feature>
<protein>
    <recommendedName>
        <fullName evidence="5">WD40 repeat domain-containing protein</fullName>
    </recommendedName>
</protein>
<name>A0A3A4B6L9_9ACTN</name>